<accession>A0A0R3QET9</accession>
<reference evidence="3" key="1">
    <citation type="submission" date="2017-02" db="UniProtKB">
        <authorList>
            <consortium name="WormBaseParasite"/>
        </authorList>
    </citation>
    <scope>IDENTIFICATION</scope>
</reference>
<keyword evidence="2" id="KW-1185">Reference proteome</keyword>
<sequence>MRGKLVTKTLPTGQVVNLMSQLNHEHSTLFGVDSEEQDNQSTTQVLANRPFQRPSQALRNDTDCIKRVRREMTKILLKMDETVPVASSIDDFLCECSVILRNRWRARDKFSEIAFQGLLLVLEFCLAYTKSYDPMFDYFLSSLGYNSVAFWRLAVPLIYDSDL</sequence>
<dbReference type="AlphaFoldDB" id="A0A0R3QET9"/>
<evidence type="ECO:0000313" key="2">
    <source>
        <dbReference type="Proteomes" id="UP000280834"/>
    </source>
</evidence>
<organism evidence="3">
    <name type="scientific">Brugia timori</name>
    <dbReference type="NCBI Taxonomy" id="42155"/>
    <lineage>
        <taxon>Eukaryota</taxon>
        <taxon>Metazoa</taxon>
        <taxon>Ecdysozoa</taxon>
        <taxon>Nematoda</taxon>
        <taxon>Chromadorea</taxon>
        <taxon>Rhabditida</taxon>
        <taxon>Spirurina</taxon>
        <taxon>Spiruromorpha</taxon>
        <taxon>Filarioidea</taxon>
        <taxon>Onchocercidae</taxon>
        <taxon>Brugia</taxon>
    </lineage>
</organism>
<proteinExistence type="predicted"/>
<evidence type="ECO:0000313" key="1">
    <source>
        <dbReference type="EMBL" id="VDO16265.1"/>
    </source>
</evidence>
<reference evidence="1 2" key="2">
    <citation type="submission" date="2018-11" db="EMBL/GenBank/DDBJ databases">
        <authorList>
            <consortium name="Pathogen Informatics"/>
        </authorList>
    </citation>
    <scope>NUCLEOTIDE SEQUENCE [LARGE SCALE GENOMIC DNA]</scope>
</reference>
<dbReference type="Proteomes" id="UP000280834">
    <property type="component" value="Unassembled WGS sequence"/>
</dbReference>
<name>A0A0R3QET9_9BILA</name>
<dbReference type="STRING" id="42155.A0A0R3QET9"/>
<dbReference type="WBParaSite" id="BTMF_0000488201-mRNA-1">
    <property type="protein sequence ID" value="BTMF_0000488201-mRNA-1"/>
    <property type="gene ID" value="BTMF_0000488201"/>
</dbReference>
<gene>
    <name evidence="1" type="ORF">BTMF_LOCUS4173</name>
</gene>
<dbReference type="EMBL" id="UZAG01004037">
    <property type="protein sequence ID" value="VDO16265.1"/>
    <property type="molecule type" value="Genomic_DNA"/>
</dbReference>
<evidence type="ECO:0000313" key="3">
    <source>
        <dbReference type="WBParaSite" id="BTMF_0000488201-mRNA-1"/>
    </source>
</evidence>
<protein>
    <submittedName>
        <fullName evidence="3">Bestrophin homolog</fullName>
    </submittedName>
</protein>